<accession>A0A7W6PCE6</accession>
<organism evidence="1 2">
    <name type="scientific">Martelella radicis</name>
    <dbReference type="NCBI Taxonomy" id="1397476"/>
    <lineage>
        <taxon>Bacteria</taxon>
        <taxon>Pseudomonadati</taxon>
        <taxon>Pseudomonadota</taxon>
        <taxon>Alphaproteobacteria</taxon>
        <taxon>Hyphomicrobiales</taxon>
        <taxon>Aurantimonadaceae</taxon>
        <taxon>Martelella</taxon>
    </lineage>
</organism>
<protein>
    <submittedName>
        <fullName evidence="1">Uncharacterized protein</fullName>
    </submittedName>
</protein>
<keyword evidence="2" id="KW-1185">Reference proteome</keyword>
<dbReference type="EMBL" id="JACIDZ010000023">
    <property type="protein sequence ID" value="MBB4124466.1"/>
    <property type="molecule type" value="Genomic_DNA"/>
</dbReference>
<dbReference type="AlphaFoldDB" id="A0A7W6PCE6"/>
<reference evidence="1 2" key="1">
    <citation type="submission" date="2020-08" db="EMBL/GenBank/DDBJ databases">
        <title>Genomic Encyclopedia of Type Strains, Phase IV (KMG-IV): sequencing the most valuable type-strain genomes for metagenomic binning, comparative biology and taxonomic classification.</title>
        <authorList>
            <person name="Goeker M."/>
        </authorList>
    </citation>
    <scope>NUCLEOTIDE SEQUENCE [LARGE SCALE GENOMIC DNA]</scope>
    <source>
        <strain evidence="1 2">DSM 28101</strain>
    </source>
</reference>
<name>A0A7W6PCE6_9HYPH</name>
<proteinExistence type="predicted"/>
<evidence type="ECO:0000313" key="1">
    <source>
        <dbReference type="EMBL" id="MBB4124466.1"/>
    </source>
</evidence>
<dbReference type="Proteomes" id="UP000530571">
    <property type="component" value="Unassembled WGS sequence"/>
</dbReference>
<evidence type="ECO:0000313" key="2">
    <source>
        <dbReference type="Proteomes" id="UP000530571"/>
    </source>
</evidence>
<gene>
    <name evidence="1" type="ORF">GGR30_004424</name>
</gene>
<comment type="caution">
    <text evidence="1">The sequence shown here is derived from an EMBL/GenBank/DDBJ whole genome shotgun (WGS) entry which is preliminary data.</text>
</comment>
<sequence length="35" mass="4189">MECYLNVLIPLQGTATIVVKLLRRRRLRALVYFLR</sequence>